<accession>H2XP55</accession>
<evidence type="ECO:0000256" key="7">
    <source>
        <dbReference type="ARBA" id="ARBA00023306"/>
    </source>
</evidence>
<dbReference type="Proteomes" id="UP000008144">
    <property type="component" value="Chromosome 11"/>
</dbReference>
<reference evidence="10" key="4">
    <citation type="submission" date="2025-09" db="UniProtKB">
        <authorList>
            <consortium name="Ensembl"/>
        </authorList>
    </citation>
    <scope>IDENTIFICATION</scope>
</reference>
<comment type="subcellular location">
    <subcellularLocation>
        <location evidence="2">Cytoplasm</location>
    </subcellularLocation>
    <subcellularLocation>
        <location evidence="1">Nucleus</location>
    </subcellularLocation>
</comment>
<evidence type="ECO:0000256" key="9">
    <source>
        <dbReference type="SAM" id="MobiDB-lite"/>
    </source>
</evidence>
<dbReference type="HOGENOM" id="CLU_012654_1_0_1"/>
<keyword evidence="5" id="KW-0498">Mitosis</keyword>
<evidence type="ECO:0008006" key="12">
    <source>
        <dbReference type="Google" id="ProtNLM"/>
    </source>
</evidence>
<evidence type="ECO:0000256" key="6">
    <source>
        <dbReference type="ARBA" id="ARBA00023242"/>
    </source>
</evidence>
<sequence length="682" mass="76047">MSSFNLDHKTVFVLDHGPTLTESSKQNVDFDIFSKARPQGVVPLAPVSKSLWTCCMEALCEYSRVVWDIFPGEKFLRYVVSDSTSTFLNSWKHEEQSMSHLMTKLAGIGPPLKSSDCSVILGLVSAVAALCEATEIQQQTITEHPGHIIENSGRIVCITQLKNDSHRRSLEECVAEAMKQHNKLSESSGILKISSIELVLVHVKSFGSDCEVTELRHVLPNHPSVTTEVHDVKATRHGIAIGNRMLNLLQKHYNLSVTSITGIPMKEEQHANSSANYDVLLMHERLTGTMNRAKIDVSDNELTSSMSLKWCTPKINVNELYHCTGAARISPVDVNSRPSLCLTNFLLNGRSVLLDHWQKSGEAGGGSVSSGSKNTHMISCCGSDIFLHALDVYRVPFEDPPSISDGPGGRVTDYRINDFTELAKKAELLPIGHRLKSVGNEPINLSMKLLDRMSKQWPLVFSKTIVYNMKQAEPLLQIITKEIISDDEVVNCQRVIYHLISMEKDGTALPVSGSTTRGPNKHKREEQYKSMWNELEGLLRLHSTISANHKQVLDCLLKCTGKESENGNEEKPQAKFSNLISVTESKELNKRVSTKEEVFESPESPPPVKKMKNESEMAIRPSKGPCAQSILSMWQNHMDNQNSQFHVEFCGRLTSDSNKARLYPDIEDERGSRQDQGKSGRS</sequence>
<comment type="similarity">
    <text evidence="8">Belongs to the Integrator subunit 13 family.</text>
</comment>
<dbReference type="STRING" id="7719.ENSCINP00000031438"/>
<dbReference type="PANTHER" id="PTHR12955:SF1">
    <property type="entry name" value="INTEGRATOR COMPLEX SUBUNIT 13"/>
    <property type="match status" value="1"/>
</dbReference>
<keyword evidence="7" id="KW-0131">Cell cycle</keyword>
<feature type="region of interest" description="Disordered" evidence="9">
    <location>
        <begin position="658"/>
        <end position="682"/>
    </location>
</feature>
<reference evidence="11" key="1">
    <citation type="journal article" date="2002" name="Science">
        <title>The draft genome of Ciona intestinalis: insights into chordate and vertebrate origins.</title>
        <authorList>
            <person name="Dehal P."/>
            <person name="Satou Y."/>
            <person name="Campbell R.K."/>
            <person name="Chapman J."/>
            <person name="Degnan B."/>
            <person name="De Tomaso A."/>
            <person name="Davidson B."/>
            <person name="Di Gregorio A."/>
            <person name="Gelpke M."/>
            <person name="Goodstein D.M."/>
            <person name="Harafuji N."/>
            <person name="Hastings K.E."/>
            <person name="Ho I."/>
            <person name="Hotta K."/>
            <person name="Huang W."/>
            <person name="Kawashima T."/>
            <person name="Lemaire P."/>
            <person name="Martinez D."/>
            <person name="Meinertzhagen I.A."/>
            <person name="Necula S."/>
            <person name="Nonaka M."/>
            <person name="Putnam N."/>
            <person name="Rash S."/>
            <person name="Saiga H."/>
            <person name="Satake M."/>
            <person name="Terry A."/>
            <person name="Yamada L."/>
            <person name="Wang H.G."/>
            <person name="Awazu S."/>
            <person name="Azumi K."/>
            <person name="Boore J."/>
            <person name="Branno M."/>
            <person name="Chin-Bow S."/>
            <person name="DeSantis R."/>
            <person name="Doyle S."/>
            <person name="Francino P."/>
            <person name="Keys D.N."/>
            <person name="Haga S."/>
            <person name="Hayashi H."/>
            <person name="Hino K."/>
            <person name="Imai K.S."/>
            <person name="Inaba K."/>
            <person name="Kano S."/>
            <person name="Kobayashi K."/>
            <person name="Kobayashi M."/>
            <person name="Lee B.I."/>
            <person name="Makabe K.W."/>
            <person name="Manohar C."/>
            <person name="Matassi G."/>
            <person name="Medina M."/>
            <person name="Mochizuki Y."/>
            <person name="Mount S."/>
            <person name="Morishita T."/>
            <person name="Miura S."/>
            <person name="Nakayama A."/>
            <person name="Nishizaka S."/>
            <person name="Nomoto H."/>
            <person name="Ohta F."/>
            <person name="Oishi K."/>
            <person name="Rigoutsos I."/>
            <person name="Sano M."/>
            <person name="Sasaki A."/>
            <person name="Sasakura Y."/>
            <person name="Shoguchi E."/>
            <person name="Shin-i T."/>
            <person name="Spagnuolo A."/>
            <person name="Stainier D."/>
            <person name="Suzuki M.M."/>
            <person name="Tassy O."/>
            <person name="Takatori N."/>
            <person name="Tokuoka M."/>
            <person name="Yagi K."/>
            <person name="Yoshizaki F."/>
            <person name="Wada S."/>
            <person name="Zhang C."/>
            <person name="Hyatt P.D."/>
            <person name="Larimer F."/>
            <person name="Detter C."/>
            <person name="Doggett N."/>
            <person name="Glavina T."/>
            <person name="Hawkins T."/>
            <person name="Richardson P."/>
            <person name="Lucas S."/>
            <person name="Kohara Y."/>
            <person name="Levine M."/>
            <person name="Satoh N."/>
            <person name="Rokhsar D.S."/>
        </authorList>
    </citation>
    <scope>NUCLEOTIDE SEQUENCE [LARGE SCALE GENOMIC DNA]</scope>
</reference>
<protein>
    <recommendedName>
        <fullName evidence="12">Set apart in position or space protein</fullName>
    </recommendedName>
</protein>
<dbReference type="FunCoup" id="H2XP55">
    <property type="interactions" value="249"/>
</dbReference>
<dbReference type="GO" id="GO:0051642">
    <property type="term" value="P:centrosome localization"/>
    <property type="evidence" value="ECO:0000318"/>
    <property type="project" value="GO_Central"/>
</dbReference>
<evidence type="ECO:0000256" key="5">
    <source>
        <dbReference type="ARBA" id="ARBA00022776"/>
    </source>
</evidence>
<organism evidence="10 11">
    <name type="scientific">Ciona intestinalis</name>
    <name type="common">Transparent sea squirt</name>
    <name type="synonym">Ascidia intestinalis</name>
    <dbReference type="NCBI Taxonomy" id="7719"/>
    <lineage>
        <taxon>Eukaryota</taxon>
        <taxon>Metazoa</taxon>
        <taxon>Chordata</taxon>
        <taxon>Tunicata</taxon>
        <taxon>Ascidiacea</taxon>
        <taxon>Phlebobranchia</taxon>
        <taxon>Cionidae</taxon>
        <taxon>Ciona</taxon>
    </lineage>
</organism>
<evidence type="ECO:0000313" key="10">
    <source>
        <dbReference type="Ensembl" id="ENSCINP00000031438.1"/>
    </source>
</evidence>
<dbReference type="GO" id="GO:0051301">
    <property type="term" value="P:cell division"/>
    <property type="evidence" value="ECO:0007669"/>
    <property type="project" value="UniProtKB-KW"/>
</dbReference>
<dbReference type="AlphaFoldDB" id="H2XP55"/>
<keyword evidence="11" id="KW-1185">Reference proteome</keyword>
<dbReference type="InParanoid" id="H2XP55"/>
<reference evidence="10" key="2">
    <citation type="journal article" date="2008" name="Genome Biol.">
        <title>Improved genome assembly and evidence-based global gene model set for the chordate Ciona intestinalis: new insight into intron and operon populations.</title>
        <authorList>
            <person name="Satou Y."/>
            <person name="Mineta K."/>
            <person name="Ogasawara M."/>
            <person name="Sasakura Y."/>
            <person name="Shoguchi E."/>
            <person name="Ueno K."/>
            <person name="Yamada L."/>
            <person name="Matsumoto J."/>
            <person name="Wasserscheid J."/>
            <person name="Dewar K."/>
            <person name="Wiley G.B."/>
            <person name="Macmil S.L."/>
            <person name="Roe B.A."/>
            <person name="Zeller R.W."/>
            <person name="Hastings K.E."/>
            <person name="Lemaire P."/>
            <person name="Lindquist E."/>
            <person name="Endo T."/>
            <person name="Hotta K."/>
            <person name="Inaba K."/>
        </authorList>
    </citation>
    <scope>NUCLEOTIDE SEQUENCE [LARGE SCALE GENOMIC DNA]</scope>
    <source>
        <strain evidence="10">wild type</strain>
    </source>
</reference>
<reference evidence="10" key="3">
    <citation type="submission" date="2025-08" db="UniProtKB">
        <authorList>
            <consortium name="Ensembl"/>
        </authorList>
    </citation>
    <scope>IDENTIFICATION</scope>
</reference>
<dbReference type="GeneTree" id="ENSGT00390000002793"/>
<keyword evidence="6" id="KW-0539">Nucleus</keyword>
<evidence type="ECO:0000256" key="3">
    <source>
        <dbReference type="ARBA" id="ARBA00022490"/>
    </source>
</evidence>
<evidence type="ECO:0000313" key="11">
    <source>
        <dbReference type="Proteomes" id="UP000008144"/>
    </source>
</evidence>
<dbReference type="EMBL" id="EAAA01000794">
    <property type="status" value="NOT_ANNOTATED_CDS"/>
    <property type="molecule type" value="Genomic_DNA"/>
</dbReference>
<dbReference type="GO" id="GO:0007346">
    <property type="term" value="P:regulation of mitotic cell cycle"/>
    <property type="evidence" value="ECO:0000318"/>
    <property type="project" value="GO_Central"/>
</dbReference>
<evidence type="ECO:0000256" key="2">
    <source>
        <dbReference type="ARBA" id="ARBA00004496"/>
    </source>
</evidence>
<dbReference type="Ensembl" id="ENSCINT00000034852.1">
    <property type="protein sequence ID" value="ENSCINP00000031438.1"/>
    <property type="gene ID" value="ENSCING00000020902.1"/>
</dbReference>
<evidence type="ECO:0000256" key="1">
    <source>
        <dbReference type="ARBA" id="ARBA00004123"/>
    </source>
</evidence>
<name>H2XP55_CIOIN</name>
<evidence type="ECO:0000256" key="4">
    <source>
        <dbReference type="ARBA" id="ARBA00022618"/>
    </source>
</evidence>
<evidence type="ECO:0000256" key="8">
    <source>
        <dbReference type="ARBA" id="ARBA00061603"/>
    </source>
</evidence>
<dbReference type="GO" id="GO:0032039">
    <property type="term" value="C:integrator complex"/>
    <property type="evidence" value="ECO:0000318"/>
    <property type="project" value="GO_Central"/>
</dbReference>
<dbReference type="PANTHER" id="PTHR12955">
    <property type="entry name" value="SARCOMA ANTIGEN NY-SAR-95-RELATED"/>
    <property type="match status" value="1"/>
</dbReference>
<keyword evidence="4" id="KW-0132">Cell division</keyword>
<proteinExistence type="inferred from homology"/>
<dbReference type="Pfam" id="PF10221">
    <property type="entry name" value="Mat89Bb"/>
    <property type="match status" value="1"/>
</dbReference>
<keyword evidence="3" id="KW-0963">Cytoplasm</keyword>
<dbReference type="InterPro" id="IPR019355">
    <property type="entry name" value="Cell_cycle_regulator_Mat89Bb"/>
</dbReference>
<dbReference type="OMA" id="NCTAMHR"/>
<dbReference type="GO" id="GO:0005737">
    <property type="term" value="C:cytoplasm"/>
    <property type="evidence" value="ECO:0007669"/>
    <property type="project" value="UniProtKB-SubCell"/>
</dbReference>
<feature type="region of interest" description="Disordered" evidence="9">
    <location>
        <begin position="593"/>
        <end position="614"/>
    </location>
</feature>